<comment type="caution">
    <text evidence="7">The sequence shown here is derived from an EMBL/GenBank/DDBJ whole genome shotgun (WGS) entry which is preliminary data.</text>
</comment>
<dbReference type="Proteomes" id="UP000276349">
    <property type="component" value="Unassembled WGS sequence"/>
</dbReference>
<proteinExistence type="inferred from homology"/>
<evidence type="ECO:0000256" key="1">
    <source>
        <dbReference type="ARBA" id="ARBA00006068"/>
    </source>
</evidence>
<keyword evidence="8" id="KW-1185">Reference proteome</keyword>
<dbReference type="RefSeq" id="WP_126293568.1">
    <property type="nucleotide sequence ID" value="NZ_CP185866.1"/>
</dbReference>
<evidence type="ECO:0000256" key="5">
    <source>
        <dbReference type="SAM" id="Phobius"/>
    </source>
</evidence>
<evidence type="ECO:0000313" key="8">
    <source>
        <dbReference type="Proteomes" id="UP000276349"/>
    </source>
</evidence>
<dbReference type="Pfam" id="PF03816">
    <property type="entry name" value="LytR_cpsA_psr"/>
    <property type="match status" value="1"/>
</dbReference>
<reference evidence="7 8" key="1">
    <citation type="submission" date="2018-12" db="EMBL/GenBank/DDBJ databases">
        <authorList>
            <person name="Yu L."/>
        </authorList>
    </citation>
    <scope>NUCLEOTIDE SEQUENCE [LARGE SCALE GENOMIC DNA]</scope>
    <source>
        <strain evidence="7 8">S5H2222</strain>
    </source>
</reference>
<accession>A0A3S0JY31</accession>
<dbReference type="EMBL" id="RXNR01000012">
    <property type="protein sequence ID" value="RTQ94340.1"/>
    <property type="molecule type" value="Genomic_DNA"/>
</dbReference>
<dbReference type="InterPro" id="IPR050922">
    <property type="entry name" value="LytR/CpsA/Psr_CW_biosynth"/>
</dbReference>
<dbReference type="NCBIfam" id="TIGR00350">
    <property type="entry name" value="lytR_cpsA_psr"/>
    <property type="match status" value="1"/>
</dbReference>
<dbReference type="InterPro" id="IPR004474">
    <property type="entry name" value="LytR_CpsA_psr"/>
</dbReference>
<evidence type="ECO:0000313" key="7">
    <source>
        <dbReference type="EMBL" id="RTQ94340.1"/>
    </source>
</evidence>
<evidence type="ECO:0000256" key="3">
    <source>
        <dbReference type="ARBA" id="ARBA00022968"/>
    </source>
</evidence>
<dbReference type="Gene3D" id="3.40.630.190">
    <property type="entry name" value="LCP protein"/>
    <property type="match status" value="1"/>
</dbReference>
<protein>
    <submittedName>
        <fullName evidence="7">LytR family transcriptional regulator</fullName>
    </submittedName>
</protein>
<gene>
    <name evidence="7" type="ORF">EKG35_06170</name>
</gene>
<feature type="domain" description="Cell envelope-related transcriptional attenuator" evidence="6">
    <location>
        <begin position="91"/>
        <end position="234"/>
    </location>
</feature>
<dbReference type="AlphaFoldDB" id="A0A3S0JY31"/>
<evidence type="ECO:0000259" key="6">
    <source>
        <dbReference type="Pfam" id="PF03816"/>
    </source>
</evidence>
<organism evidence="7 8">
    <name type="scientific">Lysinibacillus telephonicus</name>
    <dbReference type="NCBI Taxonomy" id="1714840"/>
    <lineage>
        <taxon>Bacteria</taxon>
        <taxon>Bacillati</taxon>
        <taxon>Bacillota</taxon>
        <taxon>Bacilli</taxon>
        <taxon>Bacillales</taxon>
        <taxon>Bacillaceae</taxon>
        <taxon>Lysinibacillus</taxon>
    </lineage>
</organism>
<feature type="transmembrane region" description="Helical" evidence="5">
    <location>
        <begin position="12"/>
        <end position="31"/>
    </location>
</feature>
<keyword evidence="5" id="KW-0472">Membrane</keyword>
<dbReference type="GO" id="GO:0071555">
    <property type="term" value="P:cell wall organization"/>
    <property type="evidence" value="ECO:0007669"/>
    <property type="project" value="UniProtKB-KW"/>
</dbReference>
<evidence type="ECO:0000256" key="2">
    <source>
        <dbReference type="ARBA" id="ARBA00022692"/>
    </source>
</evidence>
<comment type="similarity">
    <text evidence="1">Belongs to the LytR/CpsA/Psr (LCP) family.</text>
</comment>
<dbReference type="OrthoDB" id="27330at2"/>
<sequence>MSNWLTKKKIILSSILIVFVALIGYTTYLYLNFKSTMEAIHNPIQQEETKNAIASNNAPILEEPQKQDSTTPSPITLLLLGIDQLEDTPGRADTILVLTINPETESMKMLSIPRDTYTEIAGLDFSDKINHSYAFGGMQMAHATVENLLQIPIDYVVTINMEGFKELVDLLDGVEVENEWAFSNWGYDFPEGTITLTGEEALSFVRMRKQDPLGDFGRQIRQRLVVESLLDELSSLNLVWQVPSILDMLREHSETNITFDEIKQFAKYYKPALNNIEQLHFEEGDGRIENGIWYYFPSEKELESIREQLKNSLTVEK</sequence>
<dbReference type="PANTHER" id="PTHR33392:SF6">
    <property type="entry name" value="POLYISOPRENYL-TEICHOIC ACID--PEPTIDOGLYCAN TEICHOIC ACID TRANSFERASE TAGU"/>
    <property type="match status" value="1"/>
</dbReference>
<dbReference type="PANTHER" id="PTHR33392">
    <property type="entry name" value="POLYISOPRENYL-TEICHOIC ACID--PEPTIDOGLYCAN TEICHOIC ACID TRANSFERASE TAGU"/>
    <property type="match status" value="1"/>
</dbReference>
<keyword evidence="3" id="KW-0735">Signal-anchor</keyword>
<name>A0A3S0JY31_9BACI</name>
<evidence type="ECO:0000256" key="4">
    <source>
        <dbReference type="ARBA" id="ARBA00022989"/>
    </source>
</evidence>
<keyword evidence="2 5" id="KW-0812">Transmembrane</keyword>
<keyword evidence="4 5" id="KW-1133">Transmembrane helix</keyword>